<dbReference type="InterPro" id="IPR027417">
    <property type="entry name" value="P-loop_NTPase"/>
</dbReference>
<evidence type="ECO:0000259" key="7">
    <source>
        <dbReference type="PROSITE" id="PS51192"/>
    </source>
</evidence>
<keyword evidence="2" id="KW-0378">Hydrolase</keyword>
<reference evidence="9 10" key="1">
    <citation type="submission" date="2024-06" db="EMBL/GenBank/DDBJ databases">
        <authorList>
            <person name="Kraege A."/>
            <person name="Thomma B."/>
        </authorList>
    </citation>
    <scope>NUCLEOTIDE SEQUENCE [LARGE SCALE GENOMIC DNA]</scope>
</reference>
<dbReference type="InterPro" id="IPR050699">
    <property type="entry name" value="RNA-DNA_Helicase"/>
</dbReference>
<dbReference type="PANTHER" id="PTHR12131">
    <property type="entry name" value="ATP-DEPENDENT RNA AND DNA HELICASE"/>
    <property type="match status" value="1"/>
</dbReference>
<feature type="coiled-coil region" evidence="5">
    <location>
        <begin position="613"/>
        <end position="678"/>
    </location>
</feature>
<dbReference type="PROSITE" id="PS51192">
    <property type="entry name" value="HELICASE_ATP_BIND_1"/>
    <property type="match status" value="1"/>
</dbReference>
<feature type="domain" description="Helicase ATP-binding" evidence="7">
    <location>
        <begin position="135"/>
        <end position="303"/>
    </location>
</feature>
<dbReference type="InterPro" id="IPR001650">
    <property type="entry name" value="Helicase_C-like"/>
</dbReference>
<keyword evidence="1" id="KW-0547">Nucleotide-binding</keyword>
<dbReference type="Pfam" id="PF00270">
    <property type="entry name" value="DEAD"/>
    <property type="match status" value="1"/>
</dbReference>
<evidence type="ECO:0000313" key="9">
    <source>
        <dbReference type="EMBL" id="CAL5222571.1"/>
    </source>
</evidence>
<comment type="caution">
    <text evidence="9">The sequence shown here is derived from an EMBL/GenBank/DDBJ whole genome shotgun (WGS) entry which is preliminary data.</text>
</comment>
<feature type="region of interest" description="Disordered" evidence="6">
    <location>
        <begin position="66"/>
        <end position="97"/>
    </location>
</feature>
<gene>
    <name evidence="9" type="primary">g4956</name>
    <name evidence="9" type="ORF">VP750_LOCUS4230</name>
</gene>
<dbReference type="CDD" id="cd18795">
    <property type="entry name" value="SF2_C_Ski2"/>
    <property type="match status" value="1"/>
</dbReference>
<proteinExistence type="predicted"/>
<keyword evidence="5" id="KW-0175">Coiled coil</keyword>
<organism evidence="9 10">
    <name type="scientific">Coccomyxa viridis</name>
    <dbReference type="NCBI Taxonomy" id="1274662"/>
    <lineage>
        <taxon>Eukaryota</taxon>
        <taxon>Viridiplantae</taxon>
        <taxon>Chlorophyta</taxon>
        <taxon>core chlorophytes</taxon>
        <taxon>Trebouxiophyceae</taxon>
        <taxon>Trebouxiophyceae incertae sedis</taxon>
        <taxon>Coccomyxaceae</taxon>
        <taxon>Coccomyxa</taxon>
    </lineage>
</organism>
<protein>
    <submittedName>
        <fullName evidence="9">G4956 protein</fullName>
    </submittedName>
</protein>
<evidence type="ECO:0000259" key="8">
    <source>
        <dbReference type="PROSITE" id="PS51194"/>
    </source>
</evidence>
<name>A0ABP1FRL6_9CHLO</name>
<dbReference type="Gene3D" id="3.40.50.300">
    <property type="entry name" value="P-loop containing nucleotide triphosphate hydrolases"/>
    <property type="match status" value="2"/>
</dbReference>
<dbReference type="SMART" id="SM01142">
    <property type="entry name" value="DSHCT"/>
    <property type="match status" value="1"/>
</dbReference>
<dbReference type="PANTHER" id="PTHR12131:SF1">
    <property type="entry name" value="ATP-DEPENDENT RNA HELICASE SUPV3L1, MITOCHONDRIAL-RELATED"/>
    <property type="match status" value="1"/>
</dbReference>
<feature type="domain" description="Helicase C-terminal" evidence="8">
    <location>
        <begin position="423"/>
        <end position="589"/>
    </location>
</feature>
<dbReference type="SMART" id="SM00490">
    <property type="entry name" value="HELICc"/>
    <property type="match status" value="1"/>
</dbReference>
<dbReference type="Proteomes" id="UP001497392">
    <property type="component" value="Unassembled WGS sequence"/>
</dbReference>
<dbReference type="InterPro" id="IPR014001">
    <property type="entry name" value="Helicase_ATP-bd"/>
</dbReference>
<dbReference type="PROSITE" id="PS51194">
    <property type="entry name" value="HELICASE_CTER"/>
    <property type="match status" value="1"/>
</dbReference>
<keyword evidence="10" id="KW-1185">Reference proteome</keyword>
<dbReference type="Gene3D" id="1.10.3380.30">
    <property type="match status" value="1"/>
</dbReference>
<dbReference type="EMBL" id="CAXHTA020000007">
    <property type="protein sequence ID" value="CAL5222571.1"/>
    <property type="molecule type" value="Genomic_DNA"/>
</dbReference>
<keyword evidence="4" id="KW-0067">ATP-binding</keyword>
<dbReference type="Pfam" id="PF08148">
    <property type="entry name" value="DSHCT"/>
    <property type="match status" value="1"/>
</dbReference>
<evidence type="ECO:0000256" key="2">
    <source>
        <dbReference type="ARBA" id="ARBA00022801"/>
    </source>
</evidence>
<evidence type="ECO:0000256" key="5">
    <source>
        <dbReference type="SAM" id="Coils"/>
    </source>
</evidence>
<sequence length="1071" mass="116884">MTCLRESDCVKVHHKDVKTCAKEVDECSAFRMAYYNCKRGQVDARTRIGGNNASPGSTAVLREDEAAPLTSAASVQGSPSLGADSDEEDRPDLPEPPILDTRVLELVRSGRPDISLQDIIGVLPFELDRFQEQAIDILLNGSSVVVSAPTGAGKTIIAEAATLAVIARGQRVIYTTPLKALSNQKLYEMRMRFGSDRVGLQTGDATLNVDRDIVVMTTEILRNIMYRTEPGTEGISQSQTRLADVGLVVLDEVHYLGDPSRGSVWEEVIINCPKHIQLCAMSATVANADALGGWIHEVHGQCETVVTKFRPVPLSWQFCYQREDQARLLPLLAKKGRALNPELQPPPSEKYLGVDWGRFDKLKSAQLQDERRGEPQYPFDKPRWQRVPKTSDAIRTMHREQMLPAIFFIFSRVACDENAARLAADDALGLTSPQEQMLIQAEVDKLRREQPEAVKESLVGPLLNGLASHHAGLLPGWKGLVEGLFQQGVLKVVFATETLAAGINMPARSTVISALSRRRDRGITMLTHNELLQMAGRAGRRGFDTQGYCVVLQSRFEDPADAQGIIARGPEALQSQFSSGFGMVLNLLHTRSMDEARAFVQRSFNNYLGTKGMAKSLEEIRLLEERAASLSAEADEAEANHVSEGDVMTRHEKAVGRLREETRALRLLTQQAVEERAQLGAKALDALGFPRTVGLDLTADRIDMEQPLPALLVAEVDSLAVPELALEDDQSRYLCLSSDNRLLQVKAEQIAGIMEGELAGEGGPAASTITAAADSARMWNAGKGGAYWAPGTPTTAVLAARIAQPQYIASVEISPETEDALDNCQSRVASARKEADKSKSAMGMRQSVRQDMRLRAKAVAHERRAQGMREALDVQVTSSWREFQAVASVLVAAGALEAGTFRATTLGEVARQISGENELWLATALTHAALQDLASSQLAGVASALIAAESASRPSISAAYEPSQPVCDAIEALEEDRERLYNLQLQAEVFQPLNVDLRLSGVVEAWTGGSSWDQVTEDCNLDDGDIARLLNRTMDLLKQIRHCDALPPSMRKEARLAVKAMNRTPISDLVA</sequence>
<dbReference type="Pfam" id="PF10203">
    <property type="entry name" value="Pet191_N"/>
    <property type="match status" value="1"/>
</dbReference>
<keyword evidence="3" id="KW-0347">Helicase</keyword>
<evidence type="ECO:0000256" key="1">
    <source>
        <dbReference type="ARBA" id="ARBA00022741"/>
    </source>
</evidence>
<accession>A0ABP1FRL6</accession>
<evidence type="ECO:0000313" key="10">
    <source>
        <dbReference type="Proteomes" id="UP001497392"/>
    </source>
</evidence>
<evidence type="ECO:0000256" key="6">
    <source>
        <dbReference type="SAM" id="MobiDB-lite"/>
    </source>
</evidence>
<dbReference type="InterPro" id="IPR011545">
    <property type="entry name" value="DEAD/DEAH_box_helicase_dom"/>
</dbReference>
<dbReference type="InterPro" id="IPR018793">
    <property type="entry name" value="Cyt_c_oxidase_assmbl_Pet191"/>
</dbReference>
<evidence type="ECO:0000256" key="4">
    <source>
        <dbReference type="ARBA" id="ARBA00022840"/>
    </source>
</evidence>
<dbReference type="InterPro" id="IPR012961">
    <property type="entry name" value="Ski2/MTR4_C"/>
</dbReference>
<dbReference type="SMART" id="SM00487">
    <property type="entry name" value="DEXDc"/>
    <property type="match status" value="1"/>
</dbReference>
<evidence type="ECO:0000256" key="3">
    <source>
        <dbReference type="ARBA" id="ARBA00022806"/>
    </source>
</evidence>
<dbReference type="SUPFAM" id="SSF52540">
    <property type="entry name" value="P-loop containing nucleoside triphosphate hydrolases"/>
    <property type="match status" value="1"/>
</dbReference>